<dbReference type="CDD" id="cd22860">
    <property type="entry name" value="PDRG1"/>
    <property type="match status" value="1"/>
</dbReference>
<reference evidence="6" key="2">
    <citation type="submission" date="2025-09" db="UniProtKB">
        <authorList>
            <consortium name="Ensembl"/>
        </authorList>
    </citation>
    <scope>IDENTIFICATION</scope>
</reference>
<evidence type="ECO:0000256" key="5">
    <source>
        <dbReference type="SAM" id="MobiDB-lite"/>
    </source>
</evidence>
<proteinExistence type="predicted"/>
<dbReference type="Proteomes" id="UP000694426">
    <property type="component" value="Unplaced"/>
</dbReference>
<evidence type="ECO:0000313" key="6">
    <source>
        <dbReference type="Ensembl" id="ENSABRP00000024999.1"/>
    </source>
</evidence>
<keyword evidence="4" id="KW-0175">Coiled coil</keyword>
<accession>A0A8B9IC12</accession>
<dbReference type="Ensembl" id="ENSABRT00000035061.1">
    <property type="protein sequence ID" value="ENSABRP00000024999.1"/>
    <property type="gene ID" value="ENSABRG00000020994.1"/>
</dbReference>
<evidence type="ECO:0008006" key="8">
    <source>
        <dbReference type="Google" id="ProtNLM"/>
    </source>
</evidence>
<protein>
    <recommendedName>
        <fullName evidence="8">P53 and DNA damage-regulated protein 1</fullName>
    </recommendedName>
</protein>
<keyword evidence="3" id="KW-0143">Chaperone</keyword>
<feature type="region of interest" description="Disordered" evidence="5">
    <location>
        <begin position="1"/>
        <end position="99"/>
    </location>
</feature>
<evidence type="ECO:0000256" key="3">
    <source>
        <dbReference type="ARBA" id="ARBA00023186"/>
    </source>
</evidence>
<evidence type="ECO:0000313" key="7">
    <source>
        <dbReference type="Proteomes" id="UP000694426"/>
    </source>
</evidence>
<evidence type="ECO:0000256" key="4">
    <source>
        <dbReference type="SAM" id="Coils"/>
    </source>
</evidence>
<evidence type="ECO:0000256" key="1">
    <source>
        <dbReference type="ARBA" id="ARBA00004496"/>
    </source>
</evidence>
<comment type="subcellular location">
    <subcellularLocation>
        <location evidence="1">Cytoplasm</location>
    </subcellularLocation>
</comment>
<feature type="coiled-coil region" evidence="4">
    <location>
        <begin position="171"/>
        <end position="198"/>
    </location>
</feature>
<dbReference type="InterPro" id="IPR009053">
    <property type="entry name" value="Prefoldin"/>
</dbReference>
<dbReference type="PANTHER" id="PTHR21162">
    <property type="entry name" value="P53 AND DNA DAMAGE-REGULATED PROTEIN"/>
    <property type="match status" value="1"/>
</dbReference>
<dbReference type="GO" id="GO:0005737">
    <property type="term" value="C:cytoplasm"/>
    <property type="evidence" value="ECO:0007669"/>
    <property type="project" value="UniProtKB-SubCell"/>
</dbReference>
<reference evidence="6" key="1">
    <citation type="submission" date="2025-08" db="UniProtKB">
        <authorList>
            <consortium name="Ensembl"/>
        </authorList>
    </citation>
    <scope>IDENTIFICATION</scope>
</reference>
<name>A0A8B9IC12_9AVES</name>
<dbReference type="Gene3D" id="1.10.287.370">
    <property type="match status" value="1"/>
</dbReference>
<dbReference type="SUPFAM" id="SSF46579">
    <property type="entry name" value="Prefoldin"/>
    <property type="match status" value="1"/>
</dbReference>
<sequence length="230" mass="24929">MILGSWDSVPGPEVPGLETPGLQVPGPEVLGPEALAPPRPAGPSPGGAPSSGLRSRPGPAAAARGRAAARPLRARNSGTRPRPPPGGERGRSGPGPAGMARDPAFVLRYLAEVEELAEDVLAARQQIVDLDVKRNRNREALRALHKDPEPDGKAMVCFGNMFVELPKSRTKEMMQKDQEHLDEEINKLRKELRVKVNRLFEAQGKAELKGFNLNPMTPEEMKLINRILEG</sequence>
<organism evidence="6 7">
    <name type="scientific">Anser brachyrhynchus</name>
    <name type="common">Pink-footed goose</name>
    <dbReference type="NCBI Taxonomy" id="132585"/>
    <lineage>
        <taxon>Eukaryota</taxon>
        <taxon>Metazoa</taxon>
        <taxon>Chordata</taxon>
        <taxon>Craniata</taxon>
        <taxon>Vertebrata</taxon>
        <taxon>Euteleostomi</taxon>
        <taxon>Archelosauria</taxon>
        <taxon>Archosauria</taxon>
        <taxon>Dinosauria</taxon>
        <taxon>Saurischia</taxon>
        <taxon>Theropoda</taxon>
        <taxon>Coelurosauria</taxon>
        <taxon>Aves</taxon>
        <taxon>Neognathae</taxon>
        <taxon>Galloanserae</taxon>
        <taxon>Anseriformes</taxon>
        <taxon>Anatidae</taxon>
        <taxon>Anserinae</taxon>
        <taxon>Anser</taxon>
    </lineage>
</organism>
<keyword evidence="2" id="KW-0963">Cytoplasm</keyword>
<dbReference type="InterPro" id="IPR030482">
    <property type="entry name" value="PDRG1"/>
</dbReference>
<feature type="compositionally biased region" description="Low complexity" evidence="5">
    <location>
        <begin position="47"/>
        <end position="80"/>
    </location>
</feature>
<evidence type="ECO:0000256" key="2">
    <source>
        <dbReference type="ARBA" id="ARBA00022490"/>
    </source>
</evidence>
<dbReference type="AlphaFoldDB" id="A0A8B9IC12"/>
<keyword evidence="7" id="KW-1185">Reference proteome</keyword>
<dbReference type="PANTHER" id="PTHR21162:SF0">
    <property type="entry name" value="P53 AND DNA DAMAGE-REGULATED PROTEIN 1"/>
    <property type="match status" value="1"/>
</dbReference>